<reference evidence="1" key="1">
    <citation type="submission" date="2021-01" db="EMBL/GenBank/DDBJ databases">
        <authorList>
            <consortium name="Genoscope - CEA"/>
            <person name="William W."/>
        </authorList>
    </citation>
    <scope>NUCLEOTIDE SEQUENCE</scope>
</reference>
<sequence length="84" mass="10235">MLQVFGLKYTQLFEINQLPFVCDSIQIVECLNFLTKILIDQKHEFECKNYINDLLIILRCDYAQRIQQKLSLIRRWQNCKRLIR</sequence>
<gene>
    <name evidence="1" type="ORF">PPENT_87.1.T0520036</name>
</gene>
<protein>
    <submittedName>
        <fullName evidence="1">Uncharacterized protein</fullName>
    </submittedName>
</protein>
<keyword evidence="2" id="KW-1185">Reference proteome</keyword>
<organism evidence="1 2">
    <name type="scientific">Paramecium pentaurelia</name>
    <dbReference type="NCBI Taxonomy" id="43138"/>
    <lineage>
        <taxon>Eukaryota</taxon>
        <taxon>Sar</taxon>
        <taxon>Alveolata</taxon>
        <taxon>Ciliophora</taxon>
        <taxon>Intramacronucleata</taxon>
        <taxon>Oligohymenophorea</taxon>
        <taxon>Peniculida</taxon>
        <taxon>Parameciidae</taxon>
        <taxon>Paramecium</taxon>
    </lineage>
</organism>
<evidence type="ECO:0000313" key="2">
    <source>
        <dbReference type="Proteomes" id="UP000689195"/>
    </source>
</evidence>
<proteinExistence type="predicted"/>
<evidence type="ECO:0000313" key="1">
    <source>
        <dbReference type="EMBL" id="CAD8169899.1"/>
    </source>
</evidence>
<dbReference type="EMBL" id="CAJJDO010000052">
    <property type="protein sequence ID" value="CAD8169899.1"/>
    <property type="molecule type" value="Genomic_DNA"/>
</dbReference>
<dbReference type="AlphaFoldDB" id="A0A8S1V2C6"/>
<dbReference type="Proteomes" id="UP000689195">
    <property type="component" value="Unassembled WGS sequence"/>
</dbReference>
<name>A0A8S1V2C6_9CILI</name>
<comment type="caution">
    <text evidence="1">The sequence shown here is derived from an EMBL/GenBank/DDBJ whole genome shotgun (WGS) entry which is preliminary data.</text>
</comment>
<accession>A0A8S1V2C6</accession>